<evidence type="ECO:0000256" key="4">
    <source>
        <dbReference type="ARBA" id="ARBA00022801"/>
    </source>
</evidence>
<dbReference type="PATRIC" id="fig|1029756.8.peg.1989"/>
<dbReference type="InterPro" id="IPR017853">
    <property type="entry name" value="GH"/>
</dbReference>
<dbReference type="NCBIfam" id="NF003740">
    <property type="entry name" value="PRK05337.1"/>
    <property type="match status" value="1"/>
</dbReference>
<sequence length="344" mass="35603">MTSAFITGLAGATLTPDEASFIKAAAPAGIILFARNCVEPEQIRRLVGDAREASGHGDDFLVLIDQEGGRVQRLRPPLGRALPPAYAYACLYCNDEDGALDAAFLSARLLADDLKALGINTNCAPVLDVPVPGAHDIIGDRAYGQMPDQVARLGRAVAEGFMAGGVLPVIKHIPGHGRATADSHLALPVVDAPREVLDATDFAPFKALADMPAAMTAHVVFTAVDGGAPASTSRRVTEEVIRGAIGFDGLLMSDDLSMKALTGPLGARAEAVLAAGSDLALHCSGDFAEMEAVAAAVPALSGDALRRFRAALEIFARSEPYDSGRAQTGLARALGTTGRAPESV</sequence>
<dbReference type="SUPFAM" id="SSF51445">
    <property type="entry name" value="(Trans)glycosidases"/>
    <property type="match status" value="1"/>
</dbReference>
<evidence type="ECO:0000313" key="7">
    <source>
        <dbReference type="EMBL" id="AHB48578.1"/>
    </source>
</evidence>
<dbReference type="STRING" id="1029756.W911_09560"/>
<reference evidence="7 8" key="1">
    <citation type="journal article" date="2014" name="Genome Announc.">
        <title>Complete Genome Sequence of Hyphomicrobium nitrativorans Strain NL23, a Denitrifying Bacterium Isolated from Biofilm of a Methanol-Fed Denitrification System Treating Seawater at the Montreal Biodome.</title>
        <authorList>
            <person name="Martineau C."/>
            <person name="Villeneuve C."/>
            <person name="Mauffrey F."/>
            <person name="Villemur R."/>
        </authorList>
    </citation>
    <scope>NUCLEOTIDE SEQUENCE [LARGE SCALE GENOMIC DNA]</scope>
    <source>
        <strain evidence="7">NL23</strain>
    </source>
</reference>
<keyword evidence="5" id="KW-0326">Glycosidase</keyword>
<dbReference type="KEGG" id="hni:W911_09560"/>
<dbReference type="InterPro" id="IPR036962">
    <property type="entry name" value="Glyco_hydro_3_N_sf"/>
</dbReference>
<name>V5SDH1_9HYPH</name>
<protein>
    <recommendedName>
        <fullName evidence="3">beta-N-acetylhexosaminidase</fullName>
        <ecNumber evidence="3">3.2.1.52</ecNumber>
    </recommendedName>
</protein>
<evidence type="ECO:0000256" key="1">
    <source>
        <dbReference type="ARBA" id="ARBA00001231"/>
    </source>
</evidence>
<evidence type="ECO:0000256" key="2">
    <source>
        <dbReference type="ARBA" id="ARBA00005336"/>
    </source>
</evidence>
<evidence type="ECO:0000259" key="6">
    <source>
        <dbReference type="Pfam" id="PF00933"/>
    </source>
</evidence>
<keyword evidence="4" id="KW-0378">Hydrolase</keyword>
<organism evidence="7 8">
    <name type="scientific">Hyphomicrobium nitrativorans NL23</name>
    <dbReference type="NCBI Taxonomy" id="1029756"/>
    <lineage>
        <taxon>Bacteria</taxon>
        <taxon>Pseudomonadati</taxon>
        <taxon>Pseudomonadota</taxon>
        <taxon>Alphaproteobacteria</taxon>
        <taxon>Hyphomicrobiales</taxon>
        <taxon>Hyphomicrobiaceae</taxon>
        <taxon>Hyphomicrobium</taxon>
    </lineage>
</organism>
<dbReference type="HOGENOM" id="CLU_008392_0_0_5"/>
<keyword evidence="8" id="KW-1185">Reference proteome</keyword>
<dbReference type="Pfam" id="PF00933">
    <property type="entry name" value="Glyco_hydro_3"/>
    <property type="match status" value="1"/>
</dbReference>
<dbReference type="InterPro" id="IPR050226">
    <property type="entry name" value="NagZ_Beta-hexosaminidase"/>
</dbReference>
<dbReference type="AlphaFoldDB" id="V5SDH1"/>
<evidence type="ECO:0000256" key="5">
    <source>
        <dbReference type="ARBA" id="ARBA00023295"/>
    </source>
</evidence>
<dbReference type="EMBL" id="CP006912">
    <property type="protein sequence ID" value="AHB48578.1"/>
    <property type="molecule type" value="Genomic_DNA"/>
</dbReference>
<dbReference type="GO" id="GO:0005975">
    <property type="term" value="P:carbohydrate metabolic process"/>
    <property type="evidence" value="ECO:0007669"/>
    <property type="project" value="InterPro"/>
</dbReference>
<gene>
    <name evidence="7" type="ORF">W911_09560</name>
</gene>
<dbReference type="Proteomes" id="UP000018542">
    <property type="component" value="Chromosome"/>
</dbReference>
<comment type="catalytic activity">
    <reaction evidence="1">
        <text>Hydrolysis of terminal non-reducing N-acetyl-D-hexosamine residues in N-acetyl-beta-D-hexosaminides.</text>
        <dbReference type="EC" id="3.2.1.52"/>
    </reaction>
</comment>
<feature type="domain" description="Glycoside hydrolase family 3 N-terminal" evidence="6">
    <location>
        <begin position="17"/>
        <end position="300"/>
    </location>
</feature>
<evidence type="ECO:0000313" key="8">
    <source>
        <dbReference type="Proteomes" id="UP000018542"/>
    </source>
</evidence>
<dbReference type="Gene3D" id="3.20.20.300">
    <property type="entry name" value="Glycoside hydrolase, family 3, N-terminal domain"/>
    <property type="match status" value="1"/>
</dbReference>
<dbReference type="PANTHER" id="PTHR30480:SF13">
    <property type="entry name" value="BETA-HEXOSAMINIDASE"/>
    <property type="match status" value="1"/>
</dbReference>
<dbReference type="GO" id="GO:0004563">
    <property type="term" value="F:beta-N-acetylhexosaminidase activity"/>
    <property type="evidence" value="ECO:0007669"/>
    <property type="project" value="UniProtKB-EC"/>
</dbReference>
<dbReference type="OrthoDB" id="9786661at2"/>
<dbReference type="PANTHER" id="PTHR30480">
    <property type="entry name" value="BETA-HEXOSAMINIDASE-RELATED"/>
    <property type="match status" value="1"/>
</dbReference>
<evidence type="ECO:0000256" key="3">
    <source>
        <dbReference type="ARBA" id="ARBA00012663"/>
    </source>
</evidence>
<comment type="similarity">
    <text evidence="2">Belongs to the glycosyl hydrolase 3 family.</text>
</comment>
<dbReference type="EC" id="3.2.1.52" evidence="3"/>
<dbReference type="InterPro" id="IPR001764">
    <property type="entry name" value="Glyco_hydro_3_N"/>
</dbReference>
<dbReference type="GO" id="GO:0009254">
    <property type="term" value="P:peptidoglycan turnover"/>
    <property type="evidence" value="ECO:0007669"/>
    <property type="project" value="TreeGrafter"/>
</dbReference>
<accession>V5SDH1</accession>
<proteinExistence type="inferred from homology"/>
<dbReference type="RefSeq" id="WP_023787276.1">
    <property type="nucleotide sequence ID" value="NC_022997.1"/>
</dbReference>